<protein>
    <submittedName>
        <fullName evidence="3">Sugar phosphate isomerase/epimerase family protein</fullName>
    </submittedName>
</protein>
<sequence>MKKGINIWSFPGGMSLADSIRLAKTAGFEGIEPALGATGELGLDCTERELLEIRKTAEDTGIELTSLASGLYWDYSLTSSDASIRAKARDIVKKQLESASVLGVDTILVVPGAVGVDFIPGSEVVPYDRAYDYALEALSGLAAEAEAQRVSIGIENVWNKFLLSPLEMRGFIDAIGSPYVGAYFDVGNVIYSGYPEHWIPILGHRIKKVHFKDYRRDAGGLHGFVDLLAGDVDYEAVVSALKGIGYDGYVIAEMIPGYRQQPQQIVHNTSGAMDAILGRNK</sequence>
<accession>A0ABW0R7Y0</accession>
<dbReference type="InterPro" id="IPR036237">
    <property type="entry name" value="Xyl_isomerase-like_sf"/>
</dbReference>
<keyword evidence="1 3" id="KW-0413">Isomerase</keyword>
<comment type="caution">
    <text evidence="3">The sequence shown here is derived from an EMBL/GenBank/DDBJ whole genome shotgun (WGS) entry which is preliminary data.</text>
</comment>
<reference evidence="4" key="1">
    <citation type="journal article" date="2019" name="Int. J. Syst. Evol. Microbiol.">
        <title>The Global Catalogue of Microorganisms (GCM) 10K type strain sequencing project: providing services to taxonomists for standard genome sequencing and annotation.</title>
        <authorList>
            <consortium name="The Broad Institute Genomics Platform"/>
            <consortium name="The Broad Institute Genome Sequencing Center for Infectious Disease"/>
            <person name="Wu L."/>
            <person name="Ma J."/>
        </authorList>
    </citation>
    <scope>NUCLEOTIDE SEQUENCE [LARGE SCALE GENOMIC DNA]</scope>
    <source>
        <strain evidence="4">CGMCC 1.18578</strain>
    </source>
</reference>
<dbReference type="PANTHER" id="PTHR43489">
    <property type="entry name" value="ISOMERASE"/>
    <property type="match status" value="1"/>
</dbReference>
<keyword evidence="4" id="KW-1185">Reference proteome</keyword>
<dbReference type="EMBL" id="JBHSNC010000054">
    <property type="protein sequence ID" value="MFC5531444.1"/>
    <property type="molecule type" value="Genomic_DNA"/>
</dbReference>
<dbReference type="Gene3D" id="3.20.20.150">
    <property type="entry name" value="Divalent-metal-dependent TIM barrel enzymes"/>
    <property type="match status" value="1"/>
</dbReference>
<dbReference type="PANTHER" id="PTHR43489:SF7">
    <property type="entry name" value="3-DEHYDRO-D-GULOSIDE 4-EPIMERASE-RELATED"/>
    <property type="match status" value="1"/>
</dbReference>
<dbReference type="Proteomes" id="UP001596108">
    <property type="component" value="Unassembled WGS sequence"/>
</dbReference>
<evidence type="ECO:0000256" key="1">
    <source>
        <dbReference type="ARBA" id="ARBA00023235"/>
    </source>
</evidence>
<organism evidence="3 4">
    <name type="scientific">Cohnella yongneupensis</name>
    <dbReference type="NCBI Taxonomy" id="425006"/>
    <lineage>
        <taxon>Bacteria</taxon>
        <taxon>Bacillati</taxon>
        <taxon>Bacillota</taxon>
        <taxon>Bacilli</taxon>
        <taxon>Bacillales</taxon>
        <taxon>Paenibacillaceae</taxon>
        <taxon>Cohnella</taxon>
    </lineage>
</organism>
<feature type="domain" description="Xylose isomerase-like TIM barrel" evidence="2">
    <location>
        <begin position="20"/>
        <end position="256"/>
    </location>
</feature>
<dbReference type="InterPro" id="IPR013022">
    <property type="entry name" value="Xyl_isomerase-like_TIM-brl"/>
</dbReference>
<dbReference type="RefSeq" id="WP_378113407.1">
    <property type="nucleotide sequence ID" value="NZ_JBHSNC010000054.1"/>
</dbReference>
<dbReference type="InterPro" id="IPR050417">
    <property type="entry name" value="Sugar_Epim/Isomerase"/>
</dbReference>
<evidence type="ECO:0000313" key="4">
    <source>
        <dbReference type="Proteomes" id="UP001596108"/>
    </source>
</evidence>
<dbReference type="GO" id="GO:0016853">
    <property type="term" value="F:isomerase activity"/>
    <property type="evidence" value="ECO:0007669"/>
    <property type="project" value="UniProtKB-KW"/>
</dbReference>
<evidence type="ECO:0000259" key="2">
    <source>
        <dbReference type="Pfam" id="PF01261"/>
    </source>
</evidence>
<proteinExistence type="predicted"/>
<gene>
    <name evidence="3" type="ORF">ACFPQ4_18650</name>
</gene>
<dbReference type="Pfam" id="PF01261">
    <property type="entry name" value="AP_endonuc_2"/>
    <property type="match status" value="1"/>
</dbReference>
<dbReference type="SUPFAM" id="SSF51658">
    <property type="entry name" value="Xylose isomerase-like"/>
    <property type="match status" value="1"/>
</dbReference>
<name>A0ABW0R7Y0_9BACL</name>
<evidence type="ECO:0000313" key="3">
    <source>
        <dbReference type="EMBL" id="MFC5531444.1"/>
    </source>
</evidence>